<keyword evidence="2" id="KW-1185">Reference proteome</keyword>
<name>U1LBX2_9MICO</name>
<dbReference type="Gene3D" id="3.40.50.1820">
    <property type="entry name" value="alpha/beta hydrolase"/>
    <property type="match status" value="1"/>
</dbReference>
<accession>U1LBX2</accession>
<evidence type="ECO:0000313" key="2">
    <source>
        <dbReference type="Proteomes" id="UP000016462"/>
    </source>
</evidence>
<dbReference type="SUPFAM" id="SSF53474">
    <property type="entry name" value="alpha/beta-Hydrolases"/>
    <property type="match status" value="1"/>
</dbReference>
<dbReference type="PANTHER" id="PTHR37946:SF1">
    <property type="entry name" value="SLL1969 PROTEIN"/>
    <property type="match status" value="1"/>
</dbReference>
<evidence type="ECO:0008006" key="3">
    <source>
        <dbReference type="Google" id="ProtNLM"/>
    </source>
</evidence>
<reference evidence="1 2" key="1">
    <citation type="journal article" date="2013" name="Genome Announc.">
        <title>First draft genome sequence from a member of the genus agrococcus, isolated from modern microbialites.</title>
        <authorList>
            <person name="White R.A.III."/>
            <person name="Grassa C.J."/>
            <person name="Suttle C.A."/>
        </authorList>
    </citation>
    <scope>NUCLEOTIDE SEQUENCE [LARGE SCALE GENOMIC DNA]</scope>
    <source>
        <strain evidence="1 2">RW1</strain>
    </source>
</reference>
<sequence length="260" mass="27765">MRIPLRSLIPPRFRDVDPIDPAEVAVWARDYAFAARMHLRSTLDPTAPKALGIPGSRVHVVCIPGVIEGWHFMEPLAKRLVRAGFAVHFVPELGRNVAPVLESAPIVGAVVDRVAAAHPHASIVLVGHSKGGLIGKRLLVDRALEPSRPQPAGLVTLATPFAGSSRAALLPGEYIREFDPSNAMLTALAAERSADARIRVVLPQIDPHVPKNRVPEGMRGVRLRESGHFRPLATAEAARAIVAAIDELAGAPASRAEPPA</sequence>
<dbReference type="OrthoDB" id="9770427at2"/>
<organism evidence="1 2">
    <name type="scientific">Agrococcus pavilionensis RW1</name>
    <dbReference type="NCBI Taxonomy" id="1330458"/>
    <lineage>
        <taxon>Bacteria</taxon>
        <taxon>Bacillati</taxon>
        <taxon>Actinomycetota</taxon>
        <taxon>Actinomycetes</taxon>
        <taxon>Micrococcales</taxon>
        <taxon>Microbacteriaceae</taxon>
        <taxon>Agrococcus</taxon>
    </lineage>
</organism>
<proteinExistence type="predicted"/>
<dbReference type="RefSeq" id="WP_021064956.1">
    <property type="nucleotide sequence ID" value="NZ_ASHR01000017.1"/>
</dbReference>
<gene>
    <name evidence="1" type="ORF">L332_09280</name>
</gene>
<dbReference type="InterPro" id="IPR029058">
    <property type="entry name" value="AB_hydrolase_fold"/>
</dbReference>
<dbReference type="EMBL" id="ASHR01000017">
    <property type="protein sequence ID" value="ERG64638.1"/>
    <property type="molecule type" value="Genomic_DNA"/>
</dbReference>
<evidence type="ECO:0000313" key="1">
    <source>
        <dbReference type="EMBL" id="ERG64638.1"/>
    </source>
</evidence>
<dbReference type="AlphaFoldDB" id="U1LBX2"/>
<dbReference type="Proteomes" id="UP000016462">
    <property type="component" value="Unassembled WGS sequence"/>
</dbReference>
<comment type="caution">
    <text evidence="1">The sequence shown here is derived from an EMBL/GenBank/DDBJ whole genome shotgun (WGS) entry which is preliminary data.</text>
</comment>
<dbReference type="PANTHER" id="PTHR37946">
    <property type="entry name" value="SLL1969 PROTEIN"/>
    <property type="match status" value="1"/>
</dbReference>
<protein>
    <recommendedName>
        <fullName evidence="3">AB hydrolase-1 domain-containing protein</fullName>
    </recommendedName>
</protein>